<dbReference type="CDD" id="cd18106">
    <property type="entry name" value="SpoU-like_RNMTL1"/>
    <property type="match status" value="1"/>
</dbReference>
<sequence>MSGAINNFIKTALKSKLISQQVRFYPRWSHRRPLKVYTAEEYDEMEKKQQSGEKPKNEKQPNFSIFEKYGNSKINWDRAKDSKEGTSGAVKYKIKPKKMAKPLIATHQSSKIATTDMLETVIDGEGNFVYTKMGNNDRRVGTILTEIKSKKEKNKKDLILLEGKRLIKDALQSGCHLKYILFSRKNEIEYLKPFLPKVGVHLYKMPYKEMQMWSDLTTNPGIMGIFKIPNIDDFKRKEALPFTVICDNIREPGNLGTILRICAAVGCDKVILTKGCVNLWDTKVLRSSVGAHFKLRIQRNQEWHKIEEEIDASSNIFIADNRIISDSDGNTEDLGTIMEQIPVLPYYGIDFKSFKHTILIVGGETLGISKNSYEIALKMSGMRLNIPLSNDVESLNVGAALGIIAFEFRKQLMQTFVNK</sequence>
<feature type="domain" description="RNA 2-O ribose methyltransferase substrate binding" evidence="4">
    <location>
        <begin position="160"/>
        <end position="232"/>
    </location>
</feature>
<dbReference type="Proteomes" id="UP000292052">
    <property type="component" value="Unassembled WGS sequence"/>
</dbReference>
<comment type="caution">
    <text evidence="5">The sequence shown here is derived from an EMBL/GenBank/DDBJ whole genome shotgun (WGS) entry which is preliminary data.</text>
</comment>
<dbReference type="GO" id="GO:0032259">
    <property type="term" value="P:methylation"/>
    <property type="evidence" value="ECO:0007669"/>
    <property type="project" value="UniProtKB-KW"/>
</dbReference>
<dbReference type="PANTHER" id="PTHR43191">
    <property type="entry name" value="RRNA METHYLTRANSFERASE 3"/>
    <property type="match status" value="1"/>
</dbReference>
<dbReference type="Gene3D" id="3.40.1280.10">
    <property type="match status" value="1"/>
</dbReference>
<dbReference type="InterPro" id="IPR029026">
    <property type="entry name" value="tRNA_m1G_MTases_N"/>
</dbReference>
<dbReference type="InterPro" id="IPR029064">
    <property type="entry name" value="Ribosomal_eL30-like_sf"/>
</dbReference>
<dbReference type="GO" id="GO:0005737">
    <property type="term" value="C:cytoplasm"/>
    <property type="evidence" value="ECO:0007669"/>
    <property type="project" value="UniProtKB-ARBA"/>
</dbReference>
<evidence type="ECO:0000256" key="1">
    <source>
        <dbReference type="ARBA" id="ARBA00022603"/>
    </source>
</evidence>
<evidence type="ECO:0000256" key="3">
    <source>
        <dbReference type="SAM" id="MobiDB-lite"/>
    </source>
</evidence>
<dbReference type="SUPFAM" id="SSF75217">
    <property type="entry name" value="alpha/beta knot"/>
    <property type="match status" value="1"/>
</dbReference>
<dbReference type="SUPFAM" id="SSF55315">
    <property type="entry name" value="L30e-like"/>
    <property type="match status" value="1"/>
</dbReference>
<evidence type="ECO:0000313" key="6">
    <source>
        <dbReference type="Proteomes" id="UP000292052"/>
    </source>
</evidence>
<dbReference type="GO" id="GO:0008173">
    <property type="term" value="F:RNA methyltransferase activity"/>
    <property type="evidence" value="ECO:0007669"/>
    <property type="project" value="InterPro"/>
</dbReference>
<dbReference type="InterPro" id="IPR029028">
    <property type="entry name" value="Alpha/beta_knot_MTases"/>
</dbReference>
<dbReference type="EMBL" id="QDEB01118553">
    <property type="protein sequence ID" value="RZB40471.1"/>
    <property type="molecule type" value="Genomic_DNA"/>
</dbReference>
<dbReference type="InterPro" id="IPR001537">
    <property type="entry name" value="SpoU_MeTrfase"/>
</dbReference>
<protein>
    <submittedName>
        <fullName evidence="5">RNA methyltransferase-like protein 1</fullName>
    </submittedName>
</protein>
<evidence type="ECO:0000256" key="2">
    <source>
        <dbReference type="ARBA" id="ARBA00022679"/>
    </source>
</evidence>
<feature type="compositionally biased region" description="Basic and acidic residues" evidence="3">
    <location>
        <begin position="45"/>
        <end position="59"/>
    </location>
</feature>
<dbReference type="OrthoDB" id="270651at2759"/>
<dbReference type="InterPro" id="IPR051259">
    <property type="entry name" value="rRNA_Methyltransferase"/>
</dbReference>
<dbReference type="InterPro" id="IPR013123">
    <property type="entry name" value="SpoU_subst-bd"/>
</dbReference>
<evidence type="ECO:0000313" key="5">
    <source>
        <dbReference type="EMBL" id="RZB40471.1"/>
    </source>
</evidence>
<organism evidence="5 6">
    <name type="scientific">Asbolus verrucosus</name>
    <name type="common">Desert ironclad beetle</name>
    <dbReference type="NCBI Taxonomy" id="1661398"/>
    <lineage>
        <taxon>Eukaryota</taxon>
        <taxon>Metazoa</taxon>
        <taxon>Ecdysozoa</taxon>
        <taxon>Arthropoda</taxon>
        <taxon>Hexapoda</taxon>
        <taxon>Insecta</taxon>
        <taxon>Pterygota</taxon>
        <taxon>Neoptera</taxon>
        <taxon>Endopterygota</taxon>
        <taxon>Coleoptera</taxon>
        <taxon>Polyphaga</taxon>
        <taxon>Cucujiformia</taxon>
        <taxon>Tenebrionidae</taxon>
        <taxon>Pimeliinae</taxon>
        <taxon>Asbolus</taxon>
    </lineage>
</organism>
<dbReference type="Gene3D" id="3.30.1330.30">
    <property type="match status" value="1"/>
</dbReference>
<dbReference type="GO" id="GO:0006396">
    <property type="term" value="P:RNA processing"/>
    <property type="evidence" value="ECO:0007669"/>
    <property type="project" value="InterPro"/>
</dbReference>
<dbReference type="SMART" id="SM00967">
    <property type="entry name" value="SpoU_sub_bind"/>
    <property type="match status" value="1"/>
</dbReference>
<keyword evidence="6" id="KW-1185">Reference proteome</keyword>
<dbReference type="GO" id="GO:0003723">
    <property type="term" value="F:RNA binding"/>
    <property type="evidence" value="ECO:0007669"/>
    <property type="project" value="InterPro"/>
</dbReference>
<dbReference type="STRING" id="1661398.A0A482VBG2"/>
<evidence type="ECO:0000259" key="4">
    <source>
        <dbReference type="SMART" id="SM00967"/>
    </source>
</evidence>
<accession>A0A482VBG2</accession>
<dbReference type="Pfam" id="PF00588">
    <property type="entry name" value="SpoU_methylase"/>
    <property type="match status" value="1"/>
</dbReference>
<dbReference type="AlphaFoldDB" id="A0A482VBG2"/>
<name>A0A482VBG2_ASBVE</name>
<dbReference type="PANTHER" id="PTHR43191:SF2">
    <property type="entry name" value="RRNA METHYLTRANSFERASE 3, MITOCHONDRIAL"/>
    <property type="match status" value="1"/>
</dbReference>
<reference evidence="5 6" key="1">
    <citation type="submission" date="2017-03" db="EMBL/GenBank/DDBJ databases">
        <title>Genome of the blue death feigning beetle - Asbolus verrucosus.</title>
        <authorList>
            <person name="Rider S.D."/>
        </authorList>
    </citation>
    <scope>NUCLEOTIDE SEQUENCE [LARGE SCALE GENOMIC DNA]</scope>
    <source>
        <strain evidence="5">Butters</strain>
        <tissue evidence="5">Head and leg muscle</tissue>
    </source>
</reference>
<gene>
    <name evidence="5" type="ORF">BDFB_005365</name>
</gene>
<keyword evidence="2 5" id="KW-0808">Transferase</keyword>
<keyword evidence="1 5" id="KW-0489">Methyltransferase</keyword>
<feature type="region of interest" description="Disordered" evidence="3">
    <location>
        <begin position="45"/>
        <end position="64"/>
    </location>
</feature>
<proteinExistence type="predicted"/>